<name>A0A1H1CQC6_9PSED</name>
<keyword evidence="2" id="KW-1185">Reference proteome</keyword>
<sequence length="37" mass="4367">MIDPMTLLVLLILANCALYEVCRRLSDRYRKARGDRK</sequence>
<organism evidence="1 2">
    <name type="scientific">Pseudomonas moorei</name>
    <dbReference type="NCBI Taxonomy" id="395599"/>
    <lineage>
        <taxon>Bacteria</taxon>
        <taxon>Pseudomonadati</taxon>
        <taxon>Pseudomonadota</taxon>
        <taxon>Gammaproteobacteria</taxon>
        <taxon>Pseudomonadales</taxon>
        <taxon>Pseudomonadaceae</taxon>
        <taxon>Pseudomonas</taxon>
    </lineage>
</organism>
<protein>
    <submittedName>
        <fullName evidence="1">Uncharacterized protein</fullName>
    </submittedName>
</protein>
<proteinExistence type="predicted"/>
<evidence type="ECO:0000313" key="1">
    <source>
        <dbReference type="EMBL" id="SDQ66199.1"/>
    </source>
</evidence>
<dbReference type="AlphaFoldDB" id="A0A1H1CQC6"/>
<dbReference type="Proteomes" id="UP000199570">
    <property type="component" value="Unassembled WGS sequence"/>
</dbReference>
<accession>A0A1H1CQC6</accession>
<evidence type="ECO:0000313" key="2">
    <source>
        <dbReference type="Proteomes" id="UP000199570"/>
    </source>
</evidence>
<gene>
    <name evidence="1" type="ORF">SAMN04490195_1327</name>
</gene>
<reference evidence="2" key="1">
    <citation type="submission" date="2016-10" db="EMBL/GenBank/DDBJ databases">
        <authorList>
            <person name="Varghese N."/>
            <person name="Submissions S."/>
        </authorList>
    </citation>
    <scope>NUCLEOTIDE SEQUENCE [LARGE SCALE GENOMIC DNA]</scope>
    <source>
        <strain evidence="2">BS3775</strain>
    </source>
</reference>
<dbReference type="EMBL" id="FNKJ01000003">
    <property type="protein sequence ID" value="SDQ66199.1"/>
    <property type="molecule type" value="Genomic_DNA"/>
</dbReference>